<gene>
    <name evidence="6" type="ORF">B5F32_16815</name>
</gene>
<keyword evidence="1" id="KW-0436">Ligase</keyword>
<dbReference type="Proteomes" id="UP000195950">
    <property type="component" value="Unassembled WGS sequence"/>
</dbReference>
<reference evidence="7" key="1">
    <citation type="submission" date="2017-04" db="EMBL/GenBank/DDBJ databases">
        <title>Function of individual gut microbiota members based on whole genome sequencing of pure cultures obtained from chicken caecum.</title>
        <authorList>
            <person name="Medvecky M."/>
            <person name="Cejkova D."/>
            <person name="Polansky O."/>
            <person name="Karasova D."/>
            <person name="Kubasova T."/>
            <person name="Cizek A."/>
            <person name="Rychlik I."/>
        </authorList>
    </citation>
    <scope>NUCLEOTIDE SEQUENCE [LARGE SCALE GENOMIC DNA]</scope>
    <source>
        <strain evidence="7">An199</strain>
    </source>
</reference>
<dbReference type="SMART" id="SM01209">
    <property type="entry name" value="GARS_A"/>
    <property type="match status" value="1"/>
</dbReference>
<dbReference type="PANTHER" id="PTHR43585:SF2">
    <property type="entry name" value="ATP-GRASP ENZYME FSQD"/>
    <property type="match status" value="1"/>
</dbReference>
<name>A0A1Y4IBF0_PARDI</name>
<evidence type="ECO:0000256" key="2">
    <source>
        <dbReference type="ARBA" id="ARBA00022741"/>
    </source>
</evidence>
<dbReference type="Pfam" id="PF13535">
    <property type="entry name" value="ATP-grasp_4"/>
    <property type="match status" value="1"/>
</dbReference>
<evidence type="ECO:0000256" key="3">
    <source>
        <dbReference type="ARBA" id="ARBA00022840"/>
    </source>
</evidence>
<comment type="caution">
    <text evidence="6">The sequence shown here is derived from an EMBL/GenBank/DDBJ whole genome shotgun (WGS) entry which is preliminary data.</text>
</comment>
<proteinExistence type="predicted"/>
<dbReference type="SUPFAM" id="SSF56059">
    <property type="entry name" value="Glutathione synthetase ATP-binding domain-like"/>
    <property type="match status" value="1"/>
</dbReference>
<dbReference type="AlphaFoldDB" id="A0A1Y4IBF0"/>
<sequence length="393" mass="42403">MKRLLIIGASILQLPAILKAKEMGLYVGVADFNPHAIGVSHADEYFNVSTIDEEGVYRAGREFKADGIVTLATDMPMRAVAYATHKLGLVGISYDTAIKATDKGEMIKAFEVAGVEHPWYYILHTPEDLKKVVSEITYPCISKPVDNAGSRGVVLIESSKDLENAIQYSSLNGRNGGVIIEEYLKGSEVSVEVMVVNEDVHILQVTDKLTTGSPHFVEMGHSQPSLLDYKDIRAIKDLAKRAVNSIGINHGPAHVEIMLTDQGPKMIELGARMGGDCITTHLVPLSTGIDMVKATIQIALGECPSIAPRFDKGAAIRYIGETNGVIENISGIDKVNSINGIEHVVLTKAVGDVVNRISSSVDRIGYVISQADTAQAAIDLCENAMKHIVITTK</sequence>
<dbReference type="InterPro" id="IPR040570">
    <property type="entry name" value="LAL_C2"/>
</dbReference>
<dbReference type="GO" id="GO:0016874">
    <property type="term" value="F:ligase activity"/>
    <property type="evidence" value="ECO:0007669"/>
    <property type="project" value="UniProtKB-KW"/>
</dbReference>
<evidence type="ECO:0000313" key="6">
    <source>
        <dbReference type="EMBL" id="OUP15869.1"/>
    </source>
</evidence>
<dbReference type="GO" id="GO:0005524">
    <property type="term" value="F:ATP binding"/>
    <property type="evidence" value="ECO:0007669"/>
    <property type="project" value="UniProtKB-UniRule"/>
</dbReference>
<organism evidence="6 7">
    <name type="scientific">Parabacteroides distasonis</name>
    <dbReference type="NCBI Taxonomy" id="823"/>
    <lineage>
        <taxon>Bacteria</taxon>
        <taxon>Pseudomonadati</taxon>
        <taxon>Bacteroidota</taxon>
        <taxon>Bacteroidia</taxon>
        <taxon>Bacteroidales</taxon>
        <taxon>Tannerellaceae</taxon>
        <taxon>Parabacteroides</taxon>
    </lineage>
</organism>
<dbReference type="PANTHER" id="PTHR43585">
    <property type="entry name" value="FUMIPYRROLE BIOSYNTHESIS PROTEIN C"/>
    <property type="match status" value="1"/>
</dbReference>
<evidence type="ECO:0000259" key="5">
    <source>
        <dbReference type="PROSITE" id="PS50975"/>
    </source>
</evidence>
<dbReference type="InterPro" id="IPR013815">
    <property type="entry name" value="ATP_grasp_subdomain_1"/>
</dbReference>
<evidence type="ECO:0000256" key="1">
    <source>
        <dbReference type="ARBA" id="ARBA00022598"/>
    </source>
</evidence>
<dbReference type="RefSeq" id="WP_087346127.1">
    <property type="nucleotide sequence ID" value="NZ_JADPDX010000129.1"/>
</dbReference>
<dbReference type="GO" id="GO:0046872">
    <property type="term" value="F:metal ion binding"/>
    <property type="evidence" value="ECO:0007669"/>
    <property type="project" value="InterPro"/>
</dbReference>
<dbReference type="InterPro" id="IPR011761">
    <property type="entry name" value="ATP-grasp"/>
</dbReference>
<dbReference type="EMBL" id="NFJX01000018">
    <property type="protein sequence ID" value="OUP15869.1"/>
    <property type="molecule type" value="Genomic_DNA"/>
</dbReference>
<dbReference type="Gene3D" id="3.40.50.20">
    <property type="match status" value="1"/>
</dbReference>
<dbReference type="PROSITE" id="PS50975">
    <property type="entry name" value="ATP_GRASP"/>
    <property type="match status" value="1"/>
</dbReference>
<dbReference type="Pfam" id="PF18603">
    <property type="entry name" value="LAL_C2"/>
    <property type="match status" value="1"/>
</dbReference>
<accession>A0A1Y4IBF0</accession>
<protein>
    <recommendedName>
        <fullName evidence="5">ATP-grasp domain-containing protein</fullName>
    </recommendedName>
</protein>
<dbReference type="Gene3D" id="3.30.470.20">
    <property type="entry name" value="ATP-grasp fold, B domain"/>
    <property type="match status" value="1"/>
</dbReference>
<evidence type="ECO:0000313" key="7">
    <source>
        <dbReference type="Proteomes" id="UP000195950"/>
    </source>
</evidence>
<keyword evidence="3 4" id="KW-0067">ATP-binding</keyword>
<dbReference type="Gene3D" id="3.30.1490.20">
    <property type="entry name" value="ATP-grasp fold, A domain"/>
    <property type="match status" value="1"/>
</dbReference>
<keyword evidence="2 4" id="KW-0547">Nucleotide-binding</keyword>
<evidence type="ECO:0000256" key="4">
    <source>
        <dbReference type="PROSITE-ProRule" id="PRU00409"/>
    </source>
</evidence>
<feature type="domain" description="ATP-grasp" evidence="5">
    <location>
        <begin position="107"/>
        <end position="300"/>
    </location>
</feature>
<dbReference type="InterPro" id="IPR052032">
    <property type="entry name" value="ATP-dep_AA_Ligase"/>
</dbReference>